<dbReference type="PANTHER" id="PTHR30612">
    <property type="entry name" value="SECA INNER MEMBRANE COMPONENT OF SEC PROTEIN SECRETION SYSTEM"/>
    <property type="match status" value="1"/>
</dbReference>
<evidence type="ECO:0000256" key="1">
    <source>
        <dbReference type="ARBA" id="ARBA00004170"/>
    </source>
</evidence>
<evidence type="ECO:0000313" key="14">
    <source>
        <dbReference type="EMBL" id="AJH65875.1"/>
    </source>
</evidence>
<dbReference type="InterPro" id="IPR027417">
    <property type="entry name" value="P-loop_NTPase"/>
</dbReference>
<dbReference type="RefSeq" id="YP_009122117.1">
    <property type="nucleotide sequence ID" value="NC_026522.1"/>
</dbReference>
<dbReference type="InterPro" id="IPR011115">
    <property type="entry name" value="SecA_DEAD"/>
</dbReference>
<dbReference type="InterPro" id="IPR036670">
    <property type="entry name" value="SecA_X-link_sf"/>
</dbReference>
<feature type="binding site" evidence="10">
    <location>
        <position position="488"/>
    </location>
    <ligand>
        <name>ATP</name>
        <dbReference type="ChEBI" id="CHEBI:30616"/>
    </ligand>
</feature>
<dbReference type="Pfam" id="PF07516">
    <property type="entry name" value="SecA_SW"/>
    <property type="match status" value="1"/>
</dbReference>
<proteinExistence type="inferred from homology"/>
<sequence length="861" mass="101529">MLNLLKNYSITKHKITINQINKIYLKLKTYSNKKLKAQTNKLKIQLQNTNFNINCILIEAFATTKEAIYRSTGFILFDVQILCGIILHQNNIGEMGTGEGKTLVALLPAYLNSLIEKSVHIITVNDYLAKRDFKLAHNIFSYLNTSTGLITQCTQYIDKKKEYNKDIVYITNSELGFDFLKDNIAIHIKNIVQKYLYYAIIDEIDSILIDEARTPLIISKEIKIQYNLYKEAKLICNNLQNIKHYIIDEQSKNIILTKKGILLCEALLNISNIYKINSPWIKYILNALKAKELFTIDRDYIIQNNRIIIVDQFTGRTIESRKWNDGLHQSIEIKENIKITPENKNLTSITYQNLFLLYKKICGMTGTAKTEENEFFNIYKMNVITIPSNKTCVRKDLPDLVYRSRYSKLQSILNECFKIYKIGRPILIGTTSIKKSETLAHMLKQLKIPYNLLNAKKENILKEAEIIIQAGRKFSVTISTNMAGRGTDIVLGGNPKIITRLKIKNYLLKKINRYNKNIKDIKEILKKKELNILKFNKNLFFFSLNNKINNYEKKNKSYQIYQKLLKKYKKICNDEKSEIIHLGGLHVIGTEKHESRRIDNQLKGRSGRQGDKGSSRFFLSLQDNLFKIFKGNNIDSLMKKLHISEIIPIQSIVLIKSLNSVQTKIELYFYNIRKQLFQYDDVINNQREAIYRERKKILNSIFTRDCIIEYAECTIKEMIDIYFKKNKKKYILKQIIQLLNINIKVNINILKDMNIHEIQYYLNEQLRISYDLKEIYLEQLKLGLIRQLEKYYLLQQIDEAWQEHIEKMDYLKEYISWRSYGQQDPLLEYRNEAFDLFVYMITYIRQTVVYLIMRSRLIFNI</sequence>
<dbReference type="GO" id="GO:0017038">
    <property type="term" value="P:protein import"/>
    <property type="evidence" value="ECO:0007669"/>
    <property type="project" value="InterPro"/>
</dbReference>
<comment type="similarity">
    <text evidence="2 10 11">Belongs to the SecA family.</text>
</comment>
<evidence type="ECO:0000256" key="5">
    <source>
        <dbReference type="ARBA" id="ARBA00022840"/>
    </source>
</evidence>
<evidence type="ECO:0000256" key="4">
    <source>
        <dbReference type="ARBA" id="ARBA00022741"/>
    </source>
</evidence>
<dbReference type="Pfam" id="PF01043">
    <property type="entry name" value="SecA_PP_bind"/>
    <property type="match status" value="1"/>
</dbReference>
<dbReference type="Gene3D" id="3.90.1440.10">
    <property type="entry name" value="SecA, preprotein cross-linking domain"/>
    <property type="match status" value="1"/>
</dbReference>
<keyword evidence="10" id="KW-0963">Cytoplasm</keyword>
<dbReference type="Gene3D" id="1.10.3060.10">
    <property type="entry name" value="Helical scaffold and wing domains of SecA"/>
    <property type="match status" value="1"/>
</dbReference>
<keyword evidence="5 10" id="KW-0067">ATP-binding</keyword>
<dbReference type="EC" id="7.4.2.8" evidence="10"/>
<dbReference type="SUPFAM" id="SSF81886">
    <property type="entry name" value="Helical scaffold and wing domains of SecA"/>
    <property type="match status" value="1"/>
</dbReference>
<feature type="binding site" evidence="10">
    <location>
        <begin position="98"/>
        <end position="102"/>
    </location>
    <ligand>
        <name>ATP</name>
        <dbReference type="ChEBI" id="CHEBI:30616"/>
    </ligand>
</feature>
<dbReference type="PROSITE" id="PS51192">
    <property type="entry name" value="HELICASE_ATP_BIND_1"/>
    <property type="match status" value="1"/>
</dbReference>
<dbReference type="GO" id="GO:0005737">
    <property type="term" value="C:cytoplasm"/>
    <property type="evidence" value="ECO:0007669"/>
    <property type="project" value="UniProtKB-SubCell"/>
</dbReference>
<dbReference type="GO" id="GO:0065002">
    <property type="term" value="P:intracellular protein transmembrane transport"/>
    <property type="evidence" value="ECO:0007669"/>
    <property type="project" value="UniProtKB-UniRule"/>
</dbReference>
<gene>
    <name evidence="10 14" type="primary">secA</name>
</gene>
<dbReference type="GeneID" id="23629447"/>
<evidence type="ECO:0000256" key="2">
    <source>
        <dbReference type="ARBA" id="ARBA00007650"/>
    </source>
</evidence>
<dbReference type="PROSITE" id="PS01312">
    <property type="entry name" value="SECA"/>
    <property type="match status" value="1"/>
</dbReference>
<dbReference type="InterPro" id="IPR011130">
    <property type="entry name" value="SecA_preprotein_X-link_dom"/>
</dbReference>
<dbReference type="InterPro" id="IPR020937">
    <property type="entry name" value="SecA_CS"/>
</dbReference>
<dbReference type="PROSITE" id="PS51196">
    <property type="entry name" value="SECA_MOTOR_DEAD"/>
    <property type="match status" value="1"/>
</dbReference>
<dbReference type="HAMAP" id="MF_01382">
    <property type="entry name" value="SecA"/>
    <property type="match status" value="1"/>
</dbReference>
<evidence type="ECO:0000256" key="3">
    <source>
        <dbReference type="ARBA" id="ARBA00022448"/>
    </source>
</evidence>
<evidence type="ECO:0000256" key="7">
    <source>
        <dbReference type="ARBA" id="ARBA00022967"/>
    </source>
</evidence>
<feature type="domain" description="Helicase ATP-binding" evidence="12">
    <location>
        <begin position="82"/>
        <end position="252"/>
    </location>
</feature>
<keyword evidence="10" id="KW-1003">Cell membrane</keyword>
<dbReference type="NCBIfam" id="TIGR00963">
    <property type="entry name" value="secA"/>
    <property type="match status" value="1"/>
</dbReference>
<keyword evidence="9 10" id="KW-0472">Membrane</keyword>
<dbReference type="CDD" id="cd17928">
    <property type="entry name" value="DEXDc_SecA"/>
    <property type="match status" value="1"/>
</dbReference>
<dbReference type="SMART" id="SM00958">
    <property type="entry name" value="SecA_PP_bind"/>
    <property type="match status" value="1"/>
</dbReference>
<evidence type="ECO:0000259" key="13">
    <source>
        <dbReference type="PROSITE" id="PS51196"/>
    </source>
</evidence>
<dbReference type="InterPro" id="IPR014001">
    <property type="entry name" value="Helicase_ATP-bd"/>
</dbReference>
<evidence type="ECO:0000259" key="12">
    <source>
        <dbReference type="PROSITE" id="PS51192"/>
    </source>
</evidence>
<dbReference type="InterPro" id="IPR036266">
    <property type="entry name" value="SecA_Wing/Scaffold_sf"/>
</dbReference>
<dbReference type="NCBIfam" id="NF009538">
    <property type="entry name" value="PRK12904.1"/>
    <property type="match status" value="1"/>
</dbReference>
<dbReference type="Gene3D" id="3.40.50.300">
    <property type="entry name" value="P-loop containing nucleotide triphosphate hydrolases"/>
    <property type="match status" value="2"/>
</dbReference>
<accession>A0A0B5W3A9</accession>
<feature type="domain" description="SecA family profile" evidence="13">
    <location>
        <begin position="1"/>
        <end position="650"/>
    </location>
</feature>
<keyword evidence="3 10" id="KW-0813">Transport</keyword>
<organism evidence="14">
    <name type="scientific">Choreocolax polysiphoniae</name>
    <dbReference type="NCBI Taxonomy" id="282351"/>
    <lineage>
        <taxon>Eukaryota</taxon>
        <taxon>Rhodophyta</taxon>
        <taxon>Florideophyceae</taxon>
        <taxon>Rhodymeniophycidae</taxon>
        <taxon>Gigartinales</taxon>
        <taxon>Choreocolacaceae</taxon>
        <taxon>Choreocolax</taxon>
    </lineage>
</organism>
<evidence type="ECO:0000256" key="10">
    <source>
        <dbReference type="HAMAP-Rule" id="MF_01382"/>
    </source>
</evidence>
<dbReference type="SMART" id="SM00957">
    <property type="entry name" value="SecA_DEAD"/>
    <property type="match status" value="1"/>
</dbReference>
<keyword evidence="4 10" id="KW-0547">Nucleotide-binding</keyword>
<comment type="subunit">
    <text evidence="10">Monomer and homodimer. Part of the essential Sec protein translocation apparatus which comprises SecA, SecYEG and auxiliary proteins SecDF. Other proteins may also be involved.</text>
</comment>
<evidence type="ECO:0000256" key="6">
    <source>
        <dbReference type="ARBA" id="ARBA00022927"/>
    </source>
</evidence>
<dbReference type="InterPro" id="IPR000185">
    <property type="entry name" value="SecA"/>
</dbReference>
<dbReference type="EMBL" id="KP308096">
    <property type="protein sequence ID" value="AJH65875.1"/>
    <property type="molecule type" value="Genomic_DNA"/>
</dbReference>
<dbReference type="Pfam" id="PF21090">
    <property type="entry name" value="P-loop_SecA"/>
    <property type="match status" value="1"/>
</dbReference>
<geneLocation type="plastid" evidence="14"/>
<reference evidence="14" key="1">
    <citation type="journal article" date="2015" name="J. Phycol.">
        <title>The Choreocolax polysiphoniae plastid forces a reevaluation of the evolutionary pathways to parasitism in red algae.</title>
        <authorList>
            <person name="Salomaki E.D."/>
            <person name="Nickles K.R."/>
            <person name="Lane C.E."/>
        </authorList>
    </citation>
    <scope>NUCLEOTIDE SEQUENCE</scope>
</reference>
<dbReference type="GO" id="GO:0006605">
    <property type="term" value="P:protein targeting"/>
    <property type="evidence" value="ECO:0007669"/>
    <property type="project" value="UniProtKB-UniRule"/>
</dbReference>
<comment type="function">
    <text evidence="10">Part of the Sec protein translocase complex. Interacts with the SecYEG preprotein conducting channel. Has a central role in coupling the hydrolysis of ATP to the transfer of proteins into and across the cell membrane, serving as an ATP-driven molecular motor driving the stepwise translocation of polypeptide chains across the membrane.</text>
</comment>
<comment type="subcellular location">
    <subcellularLocation>
        <location evidence="10">Cell membrane</location>
        <topology evidence="10">Peripheral membrane protein</topology>
        <orientation evidence="10">Cytoplasmic side</orientation>
    </subcellularLocation>
    <subcellularLocation>
        <location evidence="10">Cytoplasm</location>
    </subcellularLocation>
    <subcellularLocation>
        <location evidence="1">Membrane</location>
        <topology evidence="1">Peripheral membrane protein</topology>
    </subcellularLocation>
    <text evidence="10">Distribution is 50-50.</text>
</comment>
<protein>
    <recommendedName>
        <fullName evidence="10 11">Protein translocase subunit SecA</fullName>
        <ecNumber evidence="10">7.4.2.8</ecNumber>
    </recommendedName>
</protein>
<comment type="catalytic activity">
    <reaction evidence="10">
        <text>ATP + H2O + cellular proteinSide 1 = ADP + phosphate + cellular proteinSide 2.</text>
        <dbReference type="EC" id="7.4.2.8"/>
    </reaction>
</comment>
<dbReference type="AlphaFoldDB" id="A0A0B5W3A9"/>
<dbReference type="GO" id="GO:0005524">
    <property type="term" value="F:ATP binding"/>
    <property type="evidence" value="ECO:0007669"/>
    <property type="project" value="UniProtKB-UniRule"/>
</dbReference>
<evidence type="ECO:0000256" key="11">
    <source>
        <dbReference type="RuleBase" id="RU003874"/>
    </source>
</evidence>
<feature type="binding site" evidence="10">
    <location>
        <position position="80"/>
    </location>
    <ligand>
        <name>ATP</name>
        <dbReference type="ChEBI" id="CHEBI:30616"/>
    </ligand>
</feature>
<keyword evidence="6 10" id="KW-0653">Protein transport</keyword>
<dbReference type="GO" id="GO:0008564">
    <property type="term" value="F:protein-exporting ATPase activity"/>
    <property type="evidence" value="ECO:0007669"/>
    <property type="project" value="UniProtKB-EC"/>
</dbReference>
<keyword evidence="14" id="KW-0934">Plastid</keyword>
<evidence type="ECO:0000256" key="9">
    <source>
        <dbReference type="ARBA" id="ARBA00023136"/>
    </source>
</evidence>
<dbReference type="InterPro" id="IPR014018">
    <property type="entry name" value="SecA_motor_DEAD"/>
</dbReference>
<dbReference type="InterPro" id="IPR011116">
    <property type="entry name" value="SecA_Wing/Scaffold"/>
</dbReference>
<name>A0A0B5W3A9_9FLOR</name>
<dbReference type="PANTHER" id="PTHR30612:SF0">
    <property type="entry name" value="CHLOROPLAST PROTEIN-TRANSPORTING ATPASE"/>
    <property type="match status" value="1"/>
</dbReference>
<dbReference type="SUPFAM" id="SSF81767">
    <property type="entry name" value="Pre-protein crosslinking domain of SecA"/>
    <property type="match status" value="1"/>
</dbReference>
<dbReference type="Pfam" id="PF07517">
    <property type="entry name" value="SecA_DEAD"/>
    <property type="match status" value="1"/>
</dbReference>
<dbReference type="InterPro" id="IPR044722">
    <property type="entry name" value="SecA_SF2_C"/>
</dbReference>
<dbReference type="GO" id="GO:0005886">
    <property type="term" value="C:plasma membrane"/>
    <property type="evidence" value="ECO:0007669"/>
    <property type="project" value="UniProtKB-SubCell"/>
</dbReference>
<dbReference type="PRINTS" id="PR00906">
    <property type="entry name" value="SECA"/>
</dbReference>
<keyword evidence="7 10" id="KW-1278">Translocase</keyword>
<evidence type="ECO:0000256" key="8">
    <source>
        <dbReference type="ARBA" id="ARBA00023010"/>
    </source>
</evidence>
<keyword evidence="8 10" id="KW-0811">Translocation</keyword>
<dbReference type="SUPFAM" id="SSF52540">
    <property type="entry name" value="P-loop containing nucleoside triphosphate hydrolases"/>
    <property type="match status" value="2"/>
</dbReference>
<dbReference type="CDD" id="cd18803">
    <property type="entry name" value="SF2_C_secA"/>
    <property type="match status" value="1"/>
</dbReference>